<dbReference type="Pfam" id="PF12838">
    <property type="entry name" value="Fer4_7"/>
    <property type="match status" value="1"/>
</dbReference>
<accession>X1LXK6</accession>
<dbReference type="Pfam" id="PF07992">
    <property type="entry name" value="Pyr_redox_2"/>
    <property type="match status" value="1"/>
</dbReference>
<dbReference type="InterPro" id="IPR023753">
    <property type="entry name" value="FAD/NAD-binding_dom"/>
</dbReference>
<sequence>MCAYMLTKMGYQVSILERGSELGGALRYIPKYRLPKNILDTTFNNLIRIAHIEVKFGVEMGNDGKALADLKNENYRAVFVATGTPNPRPLTIGRERVAGEELEGVMFGLNLLFDVNQGKVSPQLFQGKRVVVVGGGNVAFDVARTARRFGGDASLICLESEDKSSKDGIPADVEEIEGATEEGIKITYSRGVEEIIGEGGKFKKIKCPRCTSVFDEDGRFNPKFDRSDVLYLEGDVLLITIGQGPERAFFQQEGLLDERGRLDVDQLTLMSNRKEGVFIGGDVRRIGFAAEAMRDGIVAAESIDRYLKGKDLKAGREKEYESATIPKLMDYKSQPELVWAPVEERLNFEPFEKGFTLDEAVQEARRCLCCGPCKSCKGCVVLEFQPEISEIEVNKDLCSGCKVCLAVCPYDAARLEKSDEGLVAVIDDFKCKRCGLCVTACPAGAITIKDRFAETVADAYASL</sequence>
<name>X1LXK6_9ZZZZ</name>
<comment type="caution">
    <text evidence="2">The sequence shown here is derived from an EMBL/GenBank/DDBJ whole genome shotgun (WGS) entry which is preliminary data.</text>
</comment>
<dbReference type="PROSITE" id="PS51379">
    <property type="entry name" value="4FE4S_FER_2"/>
    <property type="match status" value="2"/>
</dbReference>
<dbReference type="EMBL" id="BARV01006269">
    <property type="protein sequence ID" value="GAI10501.1"/>
    <property type="molecule type" value="Genomic_DNA"/>
</dbReference>
<dbReference type="InterPro" id="IPR017896">
    <property type="entry name" value="4Fe4S_Fe-S-bd"/>
</dbReference>
<feature type="domain" description="4Fe-4S ferredoxin-type" evidence="1">
    <location>
        <begin position="389"/>
        <end position="418"/>
    </location>
</feature>
<dbReference type="Gene3D" id="3.40.50.720">
    <property type="entry name" value="NAD(P)-binding Rossmann-like Domain"/>
    <property type="match status" value="1"/>
</dbReference>
<reference evidence="2" key="1">
    <citation type="journal article" date="2014" name="Front. Microbiol.">
        <title>High frequency of phylogenetically diverse reductive dehalogenase-homologous genes in deep subseafloor sedimentary metagenomes.</title>
        <authorList>
            <person name="Kawai M."/>
            <person name="Futagami T."/>
            <person name="Toyoda A."/>
            <person name="Takaki Y."/>
            <person name="Nishi S."/>
            <person name="Hori S."/>
            <person name="Arai W."/>
            <person name="Tsubouchi T."/>
            <person name="Morono Y."/>
            <person name="Uchiyama I."/>
            <person name="Ito T."/>
            <person name="Fujiyama A."/>
            <person name="Inagaki F."/>
            <person name="Takami H."/>
        </authorList>
    </citation>
    <scope>NUCLEOTIDE SEQUENCE</scope>
    <source>
        <strain evidence="2">Expedition CK06-06</strain>
    </source>
</reference>
<dbReference type="InterPro" id="IPR017900">
    <property type="entry name" value="4Fe4S_Fe_S_CS"/>
</dbReference>
<proteinExistence type="predicted"/>
<dbReference type="PROSITE" id="PS00198">
    <property type="entry name" value="4FE4S_FER_1"/>
    <property type="match status" value="1"/>
</dbReference>
<protein>
    <recommendedName>
        <fullName evidence="1">4Fe-4S ferredoxin-type domain-containing protein</fullName>
    </recommendedName>
</protein>
<dbReference type="SUPFAM" id="SSF51971">
    <property type="entry name" value="Nucleotide-binding domain"/>
    <property type="match status" value="1"/>
</dbReference>
<feature type="domain" description="4Fe-4S ferredoxin-type" evidence="1">
    <location>
        <begin position="422"/>
        <end position="451"/>
    </location>
</feature>
<evidence type="ECO:0000259" key="1">
    <source>
        <dbReference type="PROSITE" id="PS51379"/>
    </source>
</evidence>
<evidence type="ECO:0000313" key="2">
    <source>
        <dbReference type="EMBL" id="GAI10501.1"/>
    </source>
</evidence>
<gene>
    <name evidence="2" type="ORF">S06H3_12840</name>
</gene>
<dbReference type="AlphaFoldDB" id="X1LXK6"/>
<dbReference type="InterPro" id="IPR036188">
    <property type="entry name" value="FAD/NAD-bd_sf"/>
</dbReference>
<dbReference type="SUPFAM" id="SSF54862">
    <property type="entry name" value="4Fe-4S ferredoxins"/>
    <property type="match status" value="1"/>
</dbReference>
<dbReference type="Gene3D" id="3.30.70.20">
    <property type="match status" value="2"/>
</dbReference>
<dbReference type="PANTHER" id="PTHR42783:SF3">
    <property type="entry name" value="GLUTAMATE SYNTHASE [NADPH] SMALL CHAIN-RELATED"/>
    <property type="match status" value="1"/>
</dbReference>
<dbReference type="Gene3D" id="3.50.50.60">
    <property type="entry name" value="FAD/NAD(P)-binding domain"/>
    <property type="match status" value="1"/>
</dbReference>
<organism evidence="2">
    <name type="scientific">marine sediment metagenome</name>
    <dbReference type="NCBI Taxonomy" id="412755"/>
    <lineage>
        <taxon>unclassified sequences</taxon>
        <taxon>metagenomes</taxon>
        <taxon>ecological metagenomes</taxon>
    </lineage>
</organism>
<dbReference type="PANTHER" id="PTHR42783">
    <property type="entry name" value="GLUTAMATE SYNTHASE [NADPH] SMALL CHAIN"/>
    <property type="match status" value="1"/>
</dbReference>
<dbReference type="GO" id="GO:0016491">
    <property type="term" value="F:oxidoreductase activity"/>
    <property type="evidence" value="ECO:0007669"/>
    <property type="project" value="InterPro"/>
</dbReference>